<keyword evidence="3" id="KW-1185">Reference proteome</keyword>
<keyword evidence="1" id="KW-0472">Membrane</keyword>
<evidence type="ECO:0000313" key="2">
    <source>
        <dbReference type="EMBL" id="RSL45824.1"/>
    </source>
</evidence>
<organism evidence="2 3">
    <name type="scientific">Fusarium duplospermum</name>
    <dbReference type="NCBI Taxonomy" id="1325734"/>
    <lineage>
        <taxon>Eukaryota</taxon>
        <taxon>Fungi</taxon>
        <taxon>Dikarya</taxon>
        <taxon>Ascomycota</taxon>
        <taxon>Pezizomycotina</taxon>
        <taxon>Sordariomycetes</taxon>
        <taxon>Hypocreomycetidae</taxon>
        <taxon>Hypocreales</taxon>
        <taxon>Nectriaceae</taxon>
        <taxon>Fusarium</taxon>
        <taxon>Fusarium solani species complex</taxon>
    </lineage>
</organism>
<sequence length="104" mass="11745">MAALHSFAAEAFTLLALGIVVIGFRTYARAKQEGIRNLKMDDYLMLLVIVPYTTEIVLAYTVGARFYGLANNAMTDEQRAALSPSSEEYKWRHVPSRRDQIRCS</sequence>
<name>A0A428NYA1_9HYPO</name>
<dbReference type="EMBL" id="NKCI01000253">
    <property type="protein sequence ID" value="RSL45824.1"/>
    <property type="molecule type" value="Genomic_DNA"/>
</dbReference>
<keyword evidence="1" id="KW-1133">Transmembrane helix</keyword>
<accession>A0A428NYA1</accession>
<gene>
    <name evidence="2" type="ORF">CEP54_014122</name>
</gene>
<evidence type="ECO:0000256" key="1">
    <source>
        <dbReference type="SAM" id="Phobius"/>
    </source>
</evidence>
<comment type="caution">
    <text evidence="2">The sequence shown here is derived from an EMBL/GenBank/DDBJ whole genome shotgun (WGS) entry which is preliminary data.</text>
</comment>
<feature type="transmembrane region" description="Helical" evidence="1">
    <location>
        <begin position="44"/>
        <end position="67"/>
    </location>
</feature>
<dbReference type="STRING" id="1325734.A0A428NYA1"/>
<evidence type="ECO:0000313" key="3">
    <source>
        <dbReference type="Proteomes" id="UP000288168"/>
    </source>
</evidence>
<feature type="transmembrane region" description="Helical" evidence="1">
    <location>
        <begin position="6"/>
        <end position="24"/>
    </location>
</feature>
<proteinExistence type="predicted"/>
<protein>
    <submittedName>
        <fullName evidence="2">Uncharacterized protein</fullName>
    </submittedName>
</protein>
<dbReference type="AlphaFoldDB" id="A0A428NYA1"/>
<dbReference type="Proteomes" id="UP000288168">
    <property type="component" value="Unassembled WGS sequence"/>
</dbReference>
<keyword evidence="1" id="KW-0812">Transmembrane</keyword>
<dbReference type="OrthoDB" id="2988756at2759"/>
<reference evidence="2 3" key="1">
    <citation type="submission" date="2017-06" db="EMBL/GenBank/DDBJ databases">
        <title>Comparative genomic analysis of Ambrosia Fusariam Clade fungi.</title>
        <authorList>
            <person name="Stajich J.E."/>
            <person name="Carrillo J."/>
            <person name="Kijimoto T."/>
            <person name="Eskalen A."/>
            <person name="O'Donnell K."/>
            <person name="Kasson M."/>
        </authorList>
    </citation>
    <scope>NUCLEOTIDE SEQUENCE [LARGE SCALE GENOMIC DNA]</scope>
    <source>
        <strain evidence="2 3">NRRL62584</strain>
    </source>
</reference>